<feature type="domain" description="Glycogen debranching enzyme bacterial and archaeal type N-terminal" evidence="2">
    <location>
        <begin position="20"/>
        <end position="107"/>
    </location>
</feature>
<reference evidence="3 4" key="2">
    <citation type="submission" date="2020-03" db="EMBL/GenBank/DDBJ databases">
        <authorList>
            <person name="Ichikawa N."/>
            <person name="Kimura A."/>
            <person name="Kitahashi Y."/>
            <person name="Uohara A."/>
        </authorList>
    </citation>
    <scope>NUCLEOTIDE SEQUENCE [LARGE SCALE GENOMIC DNA]</scope>
    <source>
        <strain evidence="3 4">NBRC 107702</strain>
    </source>
</reference>
<name>A0A6F8XXB8_9ACTN</name>
<dbReference type="InterPro" id="IPR024742">
    <property type="entry name" value="Glycogen_debranch_N"/>
</dbReference>
<proteinExistence type="predicted"/>
<dbReference type="Proteomes" id="UP000502508">
    <property type="component" value="Chromosome"/>
</dbReference>
<sequence length="136" mass="14022">MIGIGFGPQVCGDLATGATREWLLTDGVGGYAMGTVAGLRTRRYHALLAVSGDTPASRHVGLVSLDPVVTLPSGAQVRLATHEWASGAVEPKGHHLIERFDLADGLPAGGTGSATSLSSGRSPWSTAGRRSRWCTG</sequence>
<dbReference type="EMBL" id="AP022870">
    <property type="protein sequence ID" value="BCB78453.1"/>
    <property type="molecule type" value="Genomic_DNA"/>
</dbReference>
<dbReference type="KEGG" id="pfla:Pflav_048630"/>
<evidence type="ECO:0000313" key="3">
    <source>
        <dbReference type="EMBL" id="BCB78453.1"/>
    </source>
</evidence>
<keyword evidence="4" id="KW-1185">Reference proteome</keyword>
<reference evidence="3 4" key="1">
    <citation type="submission" date="2020-03" db="EMBL/GenBank/DDBJ databases">
        <title>Whole genome shotgun sequence of Phytohabitans flavus NBRC 107702.</title>
        <authorList>
            <person name="Komaki H."/>
            <person name="Tamura T."/>
        </authorList>
    </citation>
    <scope>NUCLEOTIDE SEQUENCE [LARGE SCALE GENOMIC DNA]</scope>
    <source>
        <strain evidence="3 4">NBRC 107702</strain>
    </source>
</reference>
<protein>
    <recommendedName>
        <fullName evidence="2">Glycogen debranching enzyme bacterial and archaeal type N-terminal domain-containing protein</fullName>
    </recommendedName>
</protein>
<accession>A0A6F8XXB8</accession>
<dbReference type="AlphaFoldDB" id="A0A6F8XXB8"/>
<dbReference type="Pfam" id="PF12439">
    <property type="entry name" value="GDE_N"/>
    <property type="match status" value="1"/>
</dbReference>
<evidence type="ECO:0000313" key="4">
    <source>
        <dbReference type="Proteomes" id="UP000502508"/>
    </source>
</evidence>
<organism evidence="3 4">
    <name type="scientific">Phytohabitans flavus</name>
    <dbReference type="NCBI Taxonomy" id="1076124"/>
    <lineage>
        <taxon>Bacteria</taxon>
        <taxon>Bacillati</taxon>
        <taxon>Actinomycetota</taxon>
        <taxon>Actinomycetes</taxon>
        <taxon>Micromonosporales</taxon>
        <taxon>Micromonosporaceae</taxon>
    </lineage>
</organism>
<evidence type="ECO:0000259" key="2">
    <source>
        <dbReference type="Pfam" id="PF12439"/>
    </source>
</evidence>
<feature type="region of interest" description="Disordered" evidence="1">
    <location>
        <begin position="111"/>
        <end position="136"/>
    </location>
</feature>
<gene>
    <name evidence="3" type="ORF">Pflav_048630</name>
</gene>
<evidence type="ECO:0000256" key="1">
    <source>
        <dbReference type="SAM" id="MobiDB-lite"/>
    </source>
</evidence>